<dbReference type="InterPro" id="IPR028886">
    <property type="entry name" value="MoCo_sulfurase"/>
</dbReference>
<dbReference type="AlphaFoldDB" id="A0A6A6VSQ8"/>
<protein>
    <recommendedName>
        <fullName evidence="4">Molybdenum cofactor sulfurase</fullName>
        <shortName evidence="4">MCS</shortName>
        <shortName evidence="4">MOS</shortName>
        <shortName evidence="4">MoCo sulfurase</shortName>
        <ecNumber evidence="4">2.8.1.9</ecNumber>
    </recommendedName>
    <alternativeName>
        <fullName evidence="4">Molybdenum cofactor sulfurtransferase</fullName>
    </alternativeName>
</protein>
<dbReference type="OrthoDB" id="10264306at2759"/>
<dbReference type="InterPro" id="IPR005303">
    <property type="entry name" value="MOCOS_middle"/>
</dbReference>
<keyword evidence="7" id="KW-1185">Reference proteome</keyword>
<feature type="active site" evidence="4">
    <location>
        <position position="398"/>
    </location>
</feature>
<evidence type="ECO:0000256" key="2">
    <source>
        <dbReference type="ARBA" id="ARBA00022898"/>
    </source>
</evidence>
<dbReference type="GO" id="GO:0006777">
    <property type="term" value="P:Mo-molybdopterin cofactor biosynthetic process"/>
    <property type="evidence" value="ECO:0007669"/>
    <property type="project" value="UniProtKB-UniRule"/>
</dbReference>
<dbReference type="EC" id="2.8.1.9" evidence="4"/>
<reference evidence="6" key="1">
    <citation type="journal article" date="2020" name="Stud. Mycol.">
        <title>101 Dothideomycetes genomes: a test case for predicting lifestyles and emergence of pathogens.</title>
        <authorList>
            <person name="Haridas S."/>
            <person name="Albert R."/>
            <person name="Binder M."/>
            <person name="Bloem J."/>
            <person name="Labutti K."/>
            <person name="Salamov A."/>
            <person name="Andreopoulos B."/>
            <person name="Baker S."/>
            <person name="Barry K."/>
            <person name="Bills G."/>
            <person name="Bluhm B."/>
            <person name="Cannon C."/>
            <person name="Castanera R."/>
            <person name="Culley D."/>
            <person name="Daum C."/>
            <person name="Ezra D."/>
            <person name="Gonzalez J."/>
            <person name="Henrissat B."/>
            <person name="Kuo A."/>
            <person name="Liang C."/>
            <person name="Lipzen A."/>
            <person name="Lutzoni F."/>
            <person name="Magnuson J."/>
            <person name="Mondo S."/>
            <person name="Nolan M."/>
            <person name="Ohm R."/>
            <person name="Pangilinan J."/>
            <person name="Park H.-J."/>
            <person name="Ramirez L."/>
            <person name="Alfaro M."/>
            <person name="Sun H."/>
            <person name="Tritt A."/>
            <person name="Yoshinaga Y."/>
            <person name="Zwiers L.-H."/>
            <person name="Turgeon B."/>
            <person name="Goodwin S."/>
            <person name="Spatafora J."/>
            <person name="Crous P."/>
            <person name="Grigoriev I."/>
        </authorList>
    </citation>
    <scope>NUCLEOTIDE SEQUENCE</scope>
    <source>
        <strain evidence="6">CBS 121739</strain>
    </source>
</reference>
<comment type="function">
    <text evidence="4">Sulfurates the molybdenum cofactor. Sulfation of molybdenum is essential for xanthine dehydrogenase (XDH) and aldehyde oxidase (ADO) enzymes in which molybdenum cofactor is liganded by 1 oxygen and 1 sulfur atom in active form.</text>
</comment>
<dbReference type="Proteomes" id="UP000799437">
    <property type="component" value="Unassembled WGS sequence"/>
</dbReference>
<comment type="cofactor">
    <cofactor evidence="4">
        <name>pyridoxal 5'-phosphate</name>
        <dbReference type="ChEBI" id="CHEBI:597326"/>
    </cofactor>
</comment>
<evidence type="ECO:0000313" key="7">
    <source>
        <dbReference type="Proteomes" id="UP000799437"/>
    </source>
</evidence>
<dbReference type="PANTHER" id="PTHR14237">
    <property type="entry name" value="MOLYBDOPTERIN COFACTOR SULFURASE MOSC"/>
    <property type="match status" value="1"/>
</dbReference>
<dbReference type="Pfam" id="PF03476">
    <property type="entry name" value="MOSC_N"/>
    <property type="match status" value="1"/>
</dbReference>
<dbReference type="InterPro" id="IPR005302">
    <property type="entry name" value="MoCF_Sase_C"/>
</dbReference>
<dbReference type="PROSITE" id="PS51340">
    <property type="entry name" value="MOSC"/>
    <property type="match status" value="1"/>
</dbReference>
<dbReference type="Gene3D" id="3.90.1150.10">
    <property type="entry name" value="Aspartate Aminotransferase, domain 1"/>
    <property type="match status" value="1"/>
</dbReference>
<organism evidence="6 7">
    <name type="scientific">Pseudovirgaria hyperparasitica</name>
    <dbReference type="NCBI Taxonomy" id="470096"/>
    <lineage>
        <taxon>Eukaryota</taxon>
        <taxon>Fungi</taxon>
        <taxon>Dikarya</taxon>
        <taxon>Ascomycota</taxon>
        <taxon>Pezizomycotina</taxon>
        <taxon>Dothideomycetes</taxon>
        <taxon>Dothideomycetes incertae sedis</taxon>
        <taxon>Acrospermales</taxon>
        <taxon>Acrospermaceae</taxon>
        <taxon>Pseudovirgaria</taxon>
    </lineage>
</organism>
<keyword evidence="2 4" id="KW-0663">Pyridoxal phosphate</keyword>
<evidence type="ECO:0000256" key="4">
    <source>
        <dbReference type="HAMAP-Rule" id="MF_03050"/>
    </source>
</evidence>
<dbReference type="GO" id="GO:0030170">
    <property type="term" value="F:pyridoxal phosphate binding"/>
    <property type="evidence" value="ECO:0007669"/>
    <property type="project" value="UniProtKB-UniRule"/>
</dbReference>
<dbReference type="InterPro" id="IPR015424">
    <property type="entry name" value="PyrdxlP-dep_Trfase"/>
</dbReference>
<dbReference type="InterPro" id="IPR000192">
    <property type="entry name" value="Aminotrans_V_dom"/>
</dbReference>
<dbReference type="Pfam" id="PF00266">
    <property type="entry name" value="Aminotran_5"/>
    <property type="match status" value="1"/>
</dbReference>
<comment type="catalytic activity">
    <reaction evidence="4">
        <text>Mo-molybdopterin + L-cysteine + AH2 = thio-Mo-molybdopterin + L-alanine + A + H2O</text>
        <dbReference type="Rhea" id="RHEA:42636"/>
        <dbReference type="ChEBI" id="CHEBI:13193"/>
        <dbReference type="ChEBI" id="CHEBI:15377"/>
        <dbReference type="ChEBI" id="CHEBI:17499"/>
        <dbReference type="ChEBI" id="CHEBI:35235"/>
        <dbReference type="ChEBI" id="CHEBI:57972"/>
        <dbReference type="ChEBI" id="CHEBI:71302"/>
        <dbReference type="ChEBI" id="CHEBI:82685"/>
        <dbReference type="EC" id="2.8.1.9"/>
    </reaction>
</comment>
<accession>A0A6A6VSQ8</accession>
<dbReference type="InterPro" id="IPR015421">
    <property type="entry name" value="PyrdxlP-dep_Trfase_major"/>
</dbReference>
<dbReference type="GO" id="GO:0016829">
    <property type="term" value="F:lyase activity"/>
    <property type="evidence" value="ECO:0007669"/>
    <property type="project" value="UniProtKB-UniRule"/>
</dbReference>
<feature type="domain" description="MOSC" evidence="5">
    <location>
        <begin position="652"/>
        <end position="816"/>
    </location>
</feature>
<dbReference type="PANTHER" id="PTHR14237:SF80">
    <property type="entry name" value="MOLYBDENUM COFACTOR SULFURASE"/>
    <property type="match status" value="1"/>
</dbReference>
<dbReference type="GO" id="GO:0008265">
    <property type="term" value="F:molybdenum cofactor sulfurtransferase activity"/>
    <property type="evidence" value="ECO:0007669"/>
    <property type="project" value="UniProtKB-UniRule"/>
</dbReference>
<dbReference type="InterPro" id="IPR015422">
    <property type="entry name" value="PyrdxlP-dep_Trfase_small"/>
</dbReference>
<proteinExistence type="inferred from homology"/>
<dbReference type="SUPFAM" id="SSF53383">
    <property type="entry name" value="PLP-dependent transferases"/>
    <property type="match status" value="1"/>
</dbReference>
<dbReference type="SUPFAM" id="SSF141673">
    <property type="entry name" value="MOSC N-terminal domain-like"/>
    <property type="match status" value="1"/>
</dbReference>
<gene>
    <name evidence="4" type="primary">hxB</name>
    <name evidence="6" type="ORF">EJ05DRAFT_480945</name>
</gene>
<evidence type="ECO:0000259" key="5">
    <source>
        <dbReference type="PROSITE" id="PS51340"/>
    </source>
</evidence>
<feature type="modified residue" description="N6-(pyridoxal phosphate)lysine" evidence="4">
    <location>
        <position position="234"/>
    </location>
</feature>
<evidence type="ECO:0000256" key="3">
    <source>
        <dbReference type="ARBA" id="ARBA00023150"/>
    </source>
</evidence>
<evidence type="ECO:0000256" key="1">
    <source>
        <dbReference type="ARBA" id="ARBA00022679"/>
    </source>
</evidence>
<dbReference type="EMBL" id="ML996593">
    <property type="protein sequence ID" value="KAF2752794.1"/>
    <property type="molecule type" value="Genomic_DNA"/>
</dbReference>
<keyword evidence="3 4" id="KW-0501">Molybdenum cofactor biosynthesis</keyword>
<name>A0A6A6VSQ8_9PEZI</name>
<dbReference type="Pfam" id="PF03473">
    <property type="entry name" value="MOSC"/>
    <property type="match status" value="1"/>
</dbReference>
<sequence length="839" mass="92951">MATGSVSVSGYNAAVEDLRDSEYPMLKQTTYLDHAGTTLYPKSLIERFSADMMSNLYGNPHSASDSSQRSMRRIEDARSELLSLFNADPGDFDIVFVANATAGIKLVTEAFRGCPLGFRYIYHRDCHTSLVGVRECAIESRCLESDTETESWLVQQQELSSLPCRNTLFAYPGQSNMNGRRLPLRWSEEARYRSEPGQPRTYSLLDAAALVSTSPLDLGSAKSAPDFTIISLCKIFGFPDLGAIVVRKDAANIFDNRQYFGGGTVDLVVCSRDEWHSRKSETLHDRLEDGTLPIHSIIALKFALQMHKELFGSLEMVSKHTLALAKQLYHNLSSLRHGTGQPVCEIYKDPSSSYDDKISQGPVVSFNIRNAQGAWISNHEFEKLAAIKKIDVRTGGLCNPGGISSSLGLASWELKQNFSAGQRCGNENDIMLGKPTGMIRLSLGAMSSMEDVSRFTRFMHEFFVEPSPTTLTKKQHILARPAHGNYFVESIMVYPIKSCAGWSVTGTSWPVRAEGLAWDREWCLVHSGTATSLSQKKYPKMALLRPEIDLAEGLLRVRYVGSCSELDPREVILPLSADPRYFAKADGSKLRSTKICGDTIYMRHYESSEISSFFTQALGVACQLVRLPPTGSCSSASRFSKAHLQQHQLSVDALLPDVLPSPDDGVSNPKRPILLSNESPILVVSRSSLNRVNELIKASGGKAAQAEVFRANIVVAEDYGTLPGLEQPYAEDHWRYMQVGSQYFQVLGSCRRCQMICIDQQTGEKNEEPFATLARTRRFDGKVFFGQHACHLPMLLGESTIAQNFTVKVGETVRPFLEGEIGDMGLLEAHRLMRYNGGG</sequence>
<dbReference type="Gene3D" id="3.40.640.10">
    <property type="entry name" value="Type I PLP-dependent aspartate aminotransferase-like (Major domain)"/>
    <property type="match status" value="1"/>
</dbReference>
<comment type="similarity">
    <text evidence="4">Belongs to the class-V pyridoxal-phosphate-dependent aminotransferase family. MOCOS subfamily.</text>
</comment>
<keyword evidence="1 4" id="KW-0808">Transferase</keyword>
<dbReference type="GO" id="GO:0030151">
    <property type="term" value="F:molybdenum ion binding"/>
    <property type="evidence" value="ECO:0007669"/>
    <property type="project" value="UniProtKB-UniRule"/>
</dbReference>
<dbReference type="HAMAP" id="MF_03050">
    <property type="entry name" value="MOCOS"/>
    <property type="match status" value="1"/>
</dbReference>
<evidence type="ECO:0000313" key="6">
    <source>
        <dbReference type="EMBL" id="KAF2752794.1"/>
    </source>
</evidence>